<evidence type="ECO:0000313" key="2">
    <source>
        <dbReference type="Proteomes" id="UP000321922"/>
    </source>
</evidence>
<name>A0A511QCG3_9VIBR</name>
<reference evidence="1 2" key="1">
    <citation type="submission" date="2019-07" db="EMBL/GenBank/DDBJ databases">
        <title>Whole genome shotgun sequence of Vibrio sagamiensis NBRC 104589.</title>
        <authorList>
            <person name="Hosoyama A."/>
            <person name="Uohara A."/>
            <person name="Ohji S."/>
            <person name="Ichikawa N."/>
        </authorList>
    </citation>
    <scope>NUCLEOTIDE SEQUENCE [LARGE SCALE GENOMIC DNA]</scope>
    <source>
        <strain evidence="1 2">NBRC 104589</strain>
    </source>
</reference>
<dbReference type="RefSeq" id="WP_039979585.1">
    <property type="nucleotide sequence ID" value="NZ_BAOJ01000017.1"/>
</dbReference>
<dbReference type="EMBL" id="BJXJ01000001">
    <property type="protein sequence ID" value="GEM74102.1"/>
    <property type="molecule type" value="Genomic_DNA"/>
</dbReference>
<sequence length="384" mass="44193">MPIYKLLNNEIESSVNEGIISTISVFKGSAPIEQLEQRILKIINLNPWIGARLINGEEGELVFITPETIDSFLTYFEVFDIERLISGEKSILNLINIIEKGLNQEVIDKLYVSPIQECIERNTPLIKFSLVQDIPNNEFAIIFSMSHVMGDGESYYNIINMLSFNEDINKLNFERNTKFSRMLLESQENTNEKNKKTFIKTINLDLVKRVKNEINSSLKNSWISTHDVISSMYFNSVNNYYSIYLVNARPHLEYLSKADVGNYTSFLVFISGKDLKSQNIRMAIEKYKKGPENHENWINFIDQPKGEKTVALLTSWVQNYKQLNLGQSTSYISHQPLNAPSHQPESGRNVDNIAILYCSDAATWKLLCFSTQSEWLKDNPLFLE</sequence>
<evidence type="ECO:0008006" key="3">
    <source>
        <dbReference type="Google" id="ProtNLM"/>
    </source>
</evidence>
<comment type="caution">
    <text evidence="1">The sequence shown here is derived from an EMBL/GenBank/DDBJ whole genome shotgun (WGS) entry which is preliminary data.</text>
</comment>
<dbReference type="OrthoDB" id="5906617at2"/>
<accession>A0A511QCG3</accession>
<organism evidence="1 2">
    <name type="scientific">Vibrio sagamiensis NBRC 104589</name>
    <dbReference type="NCBI Taxonomy" id="1219064"/>
    <lineage>
        <taxon>Bacteria</taxon>
        <taxon>Pseudomonadati</taxon>
        <taxon>Pseudomonadota</taxon>
        <taxon>Gammaproteobacteria</taxon>
        <taxon>Vibrionales</taxon>
        <taxon>Vibrionaceae</taxon>
        <taxon>Vibrio</taxon>
    </lineage>
</organism>
<dbReference type="AlphaFoldDB" id="A0A511QCG3"/>
<proteinExistence type="predicted"/>
<protein>
    <recommendedName>
        <fullName evidence="3">Condensation domain-containing protein</fullName>
    </recommendedName>
</protein>
<evidence type="ECO:0000313" key="1">
    <source>
        <dbReference type="EMBL" id="GEM74102.1"/>
    </source>
</evidence>
<keyword evidence="2" id="KW-1185">Reference proteome</keyword>
<dbReference type="Proteomes" id="UP000321922">
    <property type="component" value="Unassembled WGS sequence"/>
</dbReference>
<gene>
    <name evidence="1" type="ORF">VSA01S_02140</name>
</gene>